<gene>
    <name evidence="2" type="ORF">DH2020_037219</name>
</gene>
<dbReference type="InterPro" id="IPR029472">
    <property type="entry name" value="Copia-like_N"/>
</dbReference>
<sequence>MAESGLKNIQGSIDNNSIPMTSHKLTGHNYLQWSQSMMMSICGRGREDYLTGAISQPSSTNPQFKTWRAENNLVMSWLINSMTTEIGENFLLYSTAKEIWDAARDTFSSTDNTAELFQIENILHDLSGRFKKIVETKRIFKFLMGLNKSLDEVRGRILGTKPLPNLREVFSEVRRRKP</sequence>
<keyword evidence="3" id="KW-1185">Reference proteome</keyword>
<proteinExistence type="predicted"/>
<dbReference type="Pfam" id="PF14244">
    <property type="entry name" value="Retrotran_gag_3"/>
    <property type="match status" value="1"/>
</dbReference>
<name>A0ABR0V1S0_REHGL</name>
<dbReference type="PANTHER" id="PTHR37610:SF47">
    <property type="entry name" value="RETROTRANSPOSON COPIA-LIKE N-TERMINAL DOMAIN-CONTAINING PROTEIN"/>
    <property type="match status" value="1"/>
</dbReference>
<evidence type="ECO:0000313" key="3">
    <source>
        <dbReference type="Proteomes" id="UP001318860"/>
    </source>
</evidence>
<evidence type="ECO:0000313" key="2">
    <source>
        <dbReference type="EMBL" id="KAK6129039.1"/>
    </source>
</evidence>
<dbReference type="PANTHER" id="PTHR37610">
    <property type="entry name" value="CCHC-TYPE DOMAIN-CONTAINING PROTEIN"/>
    <property type="match status" value="1"/>
</dbReference>
<accession>A0ABR0V1S0</accession>
<dbReference type="Proteomes" id="UP001318860">
    <property type="component" value="Unassembled WGS sequence"/>
</dbReference>
<evidence type="ECO:0000259" key="1">
    <source>
        <dbReference type="Pfam" id="PF14244"/>
    </source>
</evidence>
<organism evidence="2 3">
    <name type="scientific">Rehmannia glutinosa</name>
    <name type="common">Chinese foxglove</name>
    <dbReference type="NCBI Taxonomy" id="99300"/>
    <lineage>
        <taxon>Eukaryota</taxon>
        <taxon>Viridiplantae</taxon>
        <taxon>Streptophyta</taxon>
        <taxon>Embryophyta</taxon>
        <taxon>Tracheophyta</taxon>
        <taxon>Spermatophyta</taxon>
        <taxon>Magnoliopsida</taxon>
        <taxon>eudicotyledons</taxon>
        <taxon>Gunneridae</taxon>
        <taxon>Pentapetalae</taxon>
        <taxon>asterids</taxon>
        <taxon>lamiids</taxon>
        <taxon>Lamiales</taxon>
        <taxon>Orobanchaceae</taxon>
        <taxon>Rehmannieae</taxon>
        <taxon>Rehmannia</taxon>
    </lineage>
</organism>
<feature type="domain" description="Retrotransposon Copia-like N-terminal" evidence="1">
    <location>
        <begin position="14"/>
        <end position="57"/>
    </location>
</feature>
<reference evidence="2 3" key="1">
    <citation type="journal article" date="2021" name="Comput. Struct. Biotechnol. J.">
        <title>De novo genome assembly of the potent medicinal plant Rehmannia glutinosa using nanopore technology.</title>
        <authorList>
            <person name="Ma L."/>
            <person name="Dong C."/>
            <person name="Song C."/>
            <person name="Wang X."/>
            <person name="Zheng X."/>
            <person name="Niu Y."/>
            <person name="Chen S."/>
            <person name="Feng W."/>
        </authorList>
    </citation>
    <scope>NUCLEOTIDE SEQUENCE [LARGE SCALE GENOMIC DNA]</scope>
    <source>
        <strain evidence="2">DH-2019</strain>
    </source>
</reference>
<protein>
    <recommendedName>
        <fullName evidence="1">Retrotransposon Copia-like N-terminal domain-containing protein</fullName>
    </recommendedName>
</protein>
<comment type="caution">
    <text evidence="2">The sequence shown here is derived from an EMBL/GenBank/DDBJ whole genome shotgun (WGS) entry which is preliminary data.</text>
</comment>
<dbReference type="EMBL" id="JABTTQ020001675">
    <property type="protein sequence ID" value="KAK6129039.1"/>
    <property type="molecule type" value="Genomic_DNA"/>
</dbReference>